<dbReference type="EMBL" id="VSRR010011985">
    <property type="protein sequence ID" value="MPC53929.1"/>
    <property type="molecule type" value="Genomic_DNA"/>
</dbReference>
<protein>
    <submittedName>
        <fullName evidence="2">Uncharacterized protein</fullName>
    </submittedName>
</protein>
<evidence type="ECO:0000313" key="2">
    <source>
        <dbReference type="EMBL" id="MPC53929.1"/>
    </source>
</evidence>
<evidence type="ECO:0000256" key="1">
    <source>
        <dbReference type="SAM" id="MobiDB-lite"/>
    </source>
</evidence>
<organism evidence="2 3">
    <name type="scientific">Portunus trituberculatus</name>
    <name type="common">Swimming crab</name>
    <name type="synonym">Neptunus trituberculatus</name>
    <dbReference type="NCBI Taxonomy" id="210409"/>
    <lineage>
        <taxon>Eukaryota</taxon>
        <taxon>Metazoa</taxon>
        <taxon>Ecdysozoa</taxon>
        <taxon>Arthropoda</taxon>
        <taxon>Crustacea</taxon>
        <taxon>Multicrustacea</taxon>
        <taxon>Malacostraca</taxon>
        <taxon>Eumalacostraca</taxon>
        <taxon>Eucarida</taxon>
        <taxon>Decapoda</taxon>
        <taxon>Pleocyemata</taxon>
        <taxon>Brachyura</taxon>
        <taxon>Eubrachyura</taxon>
        <taxon>Portunoidea</taxon>
        <taxon>Portunidae</taxon>
        <taxon>Portuninae</taxon>
        <taxon>Portunus</taxon>
    </lineage>
</organism>
<evidence type="ECO:0000313" key="3">
    <source>
        <dbReference type="Proteomes" id="UP000324222"/>
    </source>
</evidence>
<dbReference type="AlphaFoldDB" id="A0A5B7G8J0"/>
<comment type="caution">
    <text evidence="2">The sequence shown here is derived from an EMBL/GenBank/DDBJ whole genome shotgun (WGS) entry which is preliminary data.</text>
</comment>
<dbReference type="Proteomes" id="UP000324222">
    <property type="component" value="Unassembled WGS sequence"/>
</dbReference>
<gene>
    <name evidence="2" type="ORF">E2C01_047832</name>
</gene>
<accession>A0A5B7G8J0</accession>
<proteinExistence type="predicted"/>
<sequence>MLYCYVGCVGSASTRHICAWSRQPLDAAASANQCPQQTIVVQSFVSDVIRYCQSPTSHGRDKTSLVFSDNTGDIDS</sequence>
<name>A0A5B7G8J0_PORTR</name>
<feature type="compositionally biased region" description="Polar residues" evidence="1">
    <location>
        <begin position="65"/>
        <end position="76"/>
    </location>
</feature>
<feature type="region of interest" description="Disordered" evidence="1">
    <location>
        <begin position="57"/>
        <end position="76"/>
    </location>
</feature>
<keyword evidence="3" id="KW-1185">Reference proteome</keyword>
<reference evidence="2 3" key="1">
    <citation type="submission" date="2019-05" db="EMBL/GenBank/DDBJ databases">
        <title>Another draft genome of Portunus trituberculatus and its Hox gene families provides insights of decapod evolution.</title>
        <authorList>
            <person name="Jeong J.-H."/>
            <person name="Song I."/>
            <person name="Kim S."/>
            <person name="Choi T."/>
            <person name="Kim D."/>
            <person name="Ryu S."/>
            <person name="Kim W."/>
        </authorList>
    </citation>
    <scope>NUCLEOTIDE SEQUENCE [LARGE SCALE GENOMIC DNA]</scope>
    <source>
        <tissue evidence="2">Muscle</tissue>
    </source>
</reference>